<dbReference type="Pfam" id="PF00498">
    <property type="entry name" value="FHA"/>
    <property type="match status" value="2"/>
</dbReference>
<dbReference type="InterPro" id="IPR027417">
    <property type="entry name" value="P-loop_NTPase"/>
</dbReference>
<keyword evidence="7" id="KW-0472">Membrane</keyword>
<dbReference type="InterPro" id="IPR017871">
    <property type="entry name" value="ABC_transporter-like_CS"/>
</dbReference>
<evidence type="ECO:0000259" key="9">
    <source>
        <dbReference type="PROSITE" id="PS50893"/>
    </source>
</evidence>
<dbReference type="InterPro" id="IPR000253">
    <property type="entry name" value="FHA_dom"/>
</dbReference>
<dbReference type="OrthoDB" id="9804819at2"/>
<keyword evidence="11" id="KW-1185">Reference proteome</keyword>
<evidence type="ECO:0000256" key="2">
    <source>
        <dbReference type="ARBA" id="ARBA00022448"/>
    </source>
</evidence>
<protein>
    <submittedName>
        <fullName evidence="10">FHA domain-containing protein</fullName>
    </submittedName>
</protein>
<accession>A0A6A8MEQ2</accession>
<dbReference type="GO" id="GO:0005524">
    <property type="term" value="F:ATP binding"/>
    <property type="evidence" value="ECO:0007669"/>
    <property type="project" value="UniProtKB-KW"/>
</dbReference>
<dbReference type="AlphaFoldDB" id="A0A6A8MEQ2"/>
<dbReference type="PROSITE" id="PS50893">
    <property type="entry name" value="ABC_TRANSPORTER_2"/>
    <property type="match status" value="1"/>
</dbReference>
<feature type="domain" description="ABC transporter" evidence="9">
    <location>
        <begin position="245"/>
        <end position="488"/>
    </location>
</feature>
<name>A0A6A8MEQ2_9LACO</name>
<reference evidence="10 11" key="1">
    <citation type="submission" date="2019-08" db="EMBL/GenBank/DDBJ databases">
        <title>In-depth cultivation of the pig gut microbiome towards novel bacterial diversity and tailored functional studies.</title>
        <authorList>
            <person name="Wylensek D."/>
            <person name="Hitch T.C.A."/>
            <person name="Clavel T."/>
        </authorList>
    </citation>
    <scope>NUCLEOTIDE SEQUENCE [LARGE SCALE GENOMIC DNA]</scope>
    <source>
        <strain evidence="10 11">Bifido-178-WT-2B</strain>
    </source>
</reference>
<dbReference type="PANTHER" id="PTHR48041:SF139">
    <property type="entry name" value="PROTEIN SCARLET"/>
    <property type="match status" value="1"/>
</dbReference>
<dbReference type="InterPro" id="IPR003439">
    <property type="entry name" value="ABC_transporter-like_ATP-bd"/>
</dbReference>
<evidence type="ECO:0000256" key="5">
    <source>
        <dbReference type="ARBA" id="ARBA00022840"/>
    </source>
</evidence>
<dbReference type="EMBL" id="VUMX01000015">
    <property type="protein sequence ID" value="MST87269.1"/>
    <property type="molecule type" value="Genomic_DNA"/>
</dbReference>
<dbReference type="Gene3D" id="2.60.200.20">
    <property type="match status" value="2"/>
</dbReference>
<keyword evidence="6" id="KW-1133">Transmembrane helix</keyword>
<proteinExistence type="predicted"/>
<dbReference type="InterPro" id="IPR050352">
    <property type="entry name" value="ABCG_transporters"/>
</dbReference>
<dbReference type="Gene3D" id="3.40.50.300">
    <property type="entry name" value="P-loop containing nucleotide triphosphate hydrolases"/>
    <property type="match status" value="1"/>
</dbReference>
<dbReference type="CDD" id="cd00060">
    <property type="entry name" value="FHA"/>
    <property type="match status" value="2"/>
</dbReference>
<evidence type="ECO:0000259" key="8">
    <source>
        <dbReference type="PROSITE" id="PS50006"/>
    </source>
</evidence>
<evidence type="ECO:0000256" key="1">
    <source>
        <dbReference type="ARBA" id="ARBA00004141"/>
    </source>
</evidence>
<organism evidence="10 11">
    <name type="scientific">Lactobacillus porci</name>
    <dbReference type="NCBI Taxonomy" id="2012477"/>
    <lineage>
        <taxon>Bacteria</taxon>
        <taxon>Bacillati</taxon>
        <taxon>Bacillota</taxon>
        <taxon>Bacilli</taxon>
        <taxon>Lactobacillales</taxon>
        <taxon>Lactobacillaceae</taxon>
        <taxon>Lactobacillus</taxon>
    </lineage>
</organism>
<gene>
    <name evidence="10" type="ORF">FYJ62_06380</name>
</gene>
<dbReference type="SUPFAM" id="SSF49879">
    <property type="entry name" value="SMAD/FHA domain"/>
    <property type="match status" value="2"/>
</dbReference>
<dbReference type="PROSITE" id="PS50006">
    <property type="entry name" value="FHA_DOMAIN"/>
    <property type="match status" value="2"/>
</dbReference>
<evidence type="ECO:0000256" key="4">
    <source>
        <dbReference type="ARBA" id="ARBA00022741"/>
    </source>
</evidence>
<evidence type="ECO:0000313" key="11">
    <source>
        <dbReference type="Proteomes" id="UP000438120"/>
    </source>
</evidence>
<keyword evidence="3" id="KW-0812">Transmembrane</keyword>
<dbReference type="PROSITE" id="PS00211">
    <property type="entry name" value="ABC_TRANSPORTER_1"/>
    <property type="match status" value="1"/>
</dbReference>
<dbReference type="SMART" id="SM00240">
    <property type="entry name" value="FHA"/>
    <property type="match status" value="2"/>
</dbReference>
<dbReference type="GO" id="GO:0016887">
    <property type="term" value="F:ATP hydrolysis activity"/>
    <property type="evidence" value="ECO:0007669"/>
    <property type="project" value="InterPro"/>
</dbReference>
<evidence type="ECO:0000256" key="3">
    <source>
        <dbReference type="ARBA" id="ARBA00022692"/>
    </source>
</evidence>
<feature type="domain" description="FHA" evidence="8">
    <location>
        <begin position="141"/>
        <end position="191"/>
    </location>
</feature>
<feature type="domain" description="FHA" evidence="8">
    <location>
        <begin position="37"/>
        <end position="89"/>
    </location>
</feature>
<dbReference type="PANTHER" id="PTHR48041">
    <property type="entry name" value="ABC TRANSPORTER G FAMILY MEMBER 28"/>
    <property type="match status" value="1"/>
</dbReference>
<dbReference type="RefSeq" id="WP_154548888.1">
    <property type="nucleotide sequence ID" value="NZ_VUMX01000015.1"/>
</dbReference>
<evidence type="ECO:0000313" key="10">
    <source>
        <dbReference type="EMBL" id="MST87269.1"/>
    </source>
</evidence>
<keyword evidence="2" id="KW-0813">Transport</keyword>
<dbReference type="GO" id="GO:0016020">
    <property type="term" value="C:membrane"/>
    <property type="evidence" value="ECO:0007669"/>
    <property type="project" value="UniProtKB-SubCell"/>
</dbReference>
<dbReference type="InterPro" id="IPR003593">
    <property type="entry name" value="AAA+_ATPase"/>
</dbReference>
<evidence type="ECO:0000256" key="7">
    <source>
        <dbReference type="ARBA" id="ARBA00023136"/>
    </source>
</evidence>
<dbReference type="SMART" id="SM00382">
    <property type="entry name" value="AAA"/>
    <property type="match status" value="1"/>
</dbReference>
<dbReference type="InterPro" id="IPR008984">
    <property type="entry name" value="SMAD_FHA_dom_sf"/>
</dbReference>
<dbReference type="Pfam" id="PF00005">
    <property type="entry name" value="ABC_tran"/>
    <property type="match status" value="1"/>
</dbReference>
<comment type="caution">
    <text evidence="10">The sequence shown here is derived from an EMBL/GenBank/DDBJ whole genome shotgun (WGS) entry which is preliminary data.</text>
</comment>
<dbReference type="Proteomes" id="UP000438120">
    <property type="component" value="Unassembled WGS sequence"/>
</dbReference>
<comment type="subcellular location">
    <subcellularLocation>
        <location evidence="1">Membrane</location>
        <topology evidence="1">Multi-pass membrane protein</topology>
    </subcellularLocation>
</comment>
<keyword evidence="5" id="KW-0067">ATP-binding</keyword>
<keyword evidence="4" id="KW-0547">Nucleotide-binding</keyword>
<dbReference type="GO" id="GO:0042626">
    <property type="term" value="F:ATPase-coupled transmembrane transporter activity"/>
    <property type="evidence" value="ECO:0007669"/>
    <property type="project" value="TreeGrafter"/>
</dbReference>
<sequence length="497" mass="55544">METMETMPFHSQPAPASLVVLEAGQAREYSLTSKYVWDLGRQTPDSKPDISLTSHLASRKHGKITCLKDQWFYQDLGSLNGTYHNGEKVAAKQAIFLQNGDVLRIDTANLAHPDRRGVWILFTTDALGQKWQPFHFTRKVTVFGRDPSQCDFVLERPYVSARHMTITQEGSDYYIADCDSTAGTKVNGRYLHGKRKLQEKDFITLCDCKLIFTNGQLLYNLPKIKSPASQAADEHAQYLAGRQKLLCVNIKAKYAGPKQLLKDVRFDVEAGALVAILGTSGAGKTTLLTAINGMNVAGVDGSITYQGEELLNSRAGADLIRQKFGYVPQQNIGEDRQVLTVEYYLSFSVKAKLPHRSHKEYQQRVNQTLQMLDLTACRKKQIRQCSGGEQRRVMIGTELVADKEVLFLDEPDAGLDPGMKDSLFKNLQRLAHDHGKTILAIVHDVEKIDCFDKVVFLQKRGGVGRLAYLGTPEAVADEAGVGLENFSRIYQNLEQEK</sequence>
<dbReference type="SUPFAM" id="SSF52540">
    <property type="entry name" value="P-loop containing nucleoside triphosphate hydrolases"/>
    <property type="match status" value="1"/>
</dbReference>
<evidence type="ECO:0000256" key="6">
    <source>
        <dbReference type="ARBA" id="ARBA00022989"/>
    </source>
</evidence>